<evidence type="ECO:0000313" key="10">
    <source>
        <dbReference type="Proteomes" id="UP000594260"/>
    </source>
</evidence>
<dbReference type="OMA" id="CYPIAPN"/>
<name>A0A7M7K345_VARDE</name>
<reference evidence="9" key="1">
    <citation type="submission" date="2021-01" db="UniProtKB">
        <authorList>
            <consortium name="EnsemblMetazoa"/>
        </authorList>
    </citation>
    <scope>IDENTIFICATION</scope>
</reference>
<dbReference type="GO" id="GO:0016438">
    <property type="term" value="F:tRNA-queuosine(34) beta-mannosyltransferase activity"/>
    <property type="evidence" value="ECO:0007669"/>
    <property type="project" value="UniProtKB-EC"/>
</dbReference>
<keyword evidence="2" id="KW-0328">Glycosyltransferase</keyword>
<dbReference type="KEGG" id="vde:111250132"/>
<dbReference type="PANTHER" id="PTHR13615">
    <property type="entry name" value="GLYCOSYLTRANSFERASE-LIKE 1"/>
    <property type="match status" value="1"/>
</dbReference>
<dbReference type="Pfam" id="PF12038">
    <property type="entry name" value="QTMAN_N"/>
    <property type="match status" value="1"/>
</dbReference>
<dbReference type="PANTHER" id="PTHR13615:SF3">
    <property type="entry name" value="GLYCOSYLTRANSFERASE-LIKE DOMAIN-CONTAINING PROTEIN 1"/>
    <property type="match status" value="1"/>
</dbReference>
<comment type="catalytic activity">
    <reaction evidence="6">
        <text>queuosine(34) in tRNA(Asp) + GDP-alpha-D-mannose = O-4''-alpha-D-mannosylqueuosine(34) in tRNA(Asp) + GDP + H(+)</text>
        <dbReference type="Rhea" id="RHEA:12885"/>
        <dbReference type="Rhea" id="RHEA-COMP:18572"/>
        <dbReference type="Rhea" id="RHEA-COMP:18581"/>
        <dbReference type="ChEBI" id="CHEBI:15378"/>
        <dbReference type="ChEBI" id="CHEBI:57527"/>
        <dbReference type="ChEBI" id="CHEBI:58189"/>
        <dbReference type="ChEBI" id="CHEBI:194431"/>
        <dbReference type="ChEBI" id="CHEBI:194442"/>
        <dbReference type="EC" id="2.4.1.110"/>
    </reaction>
    <physiologicalReaction direction="left-to-right" evidence="6">
        <dbReference type="Rhea" id="RHEA:12886"/>
    </physiologicalReaction>
</comment>
<feature type="domain" description="Glycosyl transferase family 1" evidence="7">
    <location>
        <begin position="176"/>
        <end position="301"/>
    </location>
</feature>
<dbReference type="InterPro" id="IPR001296">
    <property type="entry name" value="Glyco_trans_1"/>
</dbReference>
<evidence type="ECO:0000256" key="3">
    <source>
        <dbReference type="ARBA" id="ARBA00022679"/>
    </source>
</evidence>
<organism evidence="9 10">
    <name type="scientific">Varroa destructor</name>
    <name type="common">Honeybee mite</name>
    <dbReference type="NCBI Taxonomy" id="109461"/>
    <lineage>
        <taxon>Eukaryota</taxon>
        <taxon>Metazoa</taxon>
        <taxon>Ecdysozoa</taxon>
        <taxon>Arthropoda</taxon>
        <taxon>Chelicerata</taxon>
        <taxon>Arachnida</taxon>
        <taxon>Acari</taxon>
        <taxon>Parasitiformes</taxon>
        <taxon>Mesostigmata</taxon>
        <taxon>Gamasina</taxon>
        <taxon>Dermanyssoidea</taxon>
        <taxon>Varroidae</taxon>
        <taxon>Varroa</taxon>
    </lineage>
</organism>
<dbReference type="InterPro" id="IPR051862">
    <property type="entry name" value="GT-like_domain_containing_1"/>
</dbReference>
<sequence>MAEILLVEAFYGGSHAQLMDLLVNHLSERLQPGEVDLVTMTDKKWHWRARTSALWLAMNIPRKRYKRLFISSVANLAELLGLRPDLAGCEKILYFHENQLEYPVRNPKLCDYQYGYNQILSALAADKIVFNSEFNKRTFLDKMDPFLNSQPGYHTPCRSLIEPKSSVLYFPITLERVKEPANNSVLHIVWPHRWEHDKGPDEFFHAMEELKKAGCDFKLIVLGQRYDEVPEVFEKARVSLSSNIIHWGYAPSKEKFLQLLRNSDIVVSTALHEFYGVAVLEGAFSGALPLVPNRLSYPELFPKGCIYNTRAQLVKKLKEFCRKPLVPRRLCSSLDLSKYHWSSLKAGYQDALMPPPAKNSSY</sequence>
<dbReference type="EC" id="2.4.1.110" evidence="4"/>
<dbReference type="SUPFAM" id="SSF53756">
    <property type="entry name" value="UDP-Glycosyltransferase/glycogen phosphorylase"/>
    <property type="match status" value="1"/>
</dbReference>
<evidence type="ECO:0000256" key="6">
    <source>
        <dbReference type="ARBA" id="ARBA00048439"/>
    </source>
</evidence>
<dbReference type="EnsemblMetazoa" id="XM_022804889">
    <property type="protein sequence ID" value="XP_022660624"/>
    <property type="gene ID" value="LOC111250132"/>
</dbReference>
<dbReference type="OrthoDB" id="10032790at2759"/>
<keyword evidence="10" id="KW-1185">Reference proteome</keyword>
<dbReference type="GeneID" id="111250132"/>
<feature type="domain" description="tRNA-queuosine alpha-mannosyltransferase N-terminal" evidence="8">
    <location>
        <begin position="3"/>
        <end position="172"/>
    </location>
</feature>
<protein>
    <recommendedName>
        <fullName evidence="5">tRNA-queuosine alpha-mannosyltransferase</fullName>
        <ecNumber evidence="4">2.4.1.110</ecNumber>
    </recommendedName>
</protein>
<dbReference type="InterPro" id="IPR022701">
    <property type="entry name" value="QTMAN_N"/>
</dbReference>
<comment type="similarity">
    <text evidence="1">Belongs to the glycosyltransferase group 1 family. Glycosyltransferase 4 subfamily.</text>
</comment>
<proteinExistence type="inferred from homology"/>
<dbReference type="AlphaFoldDB" id="A0A7M7K345"/>
<keyword evidence="3" id="KW-0808">Transferase</keyword>
<dbReference type="FunCoup" id="A0A7M7K345">
    <property type="interactions" value="746"/>
</dbReference>
<dbReference type="Proteomes" id="UP000594260">
    <property type="component" value="Unplaced"/>
</dbReference>
<dbReference type="InParanoid" id="A0A7M7K345"/>
<dbReference type="RefSeq" id="XP_022660624.1">
    <property type="nucleotide sequence ID" value="XM_022804889.1"/>
</dbReference>
<accession>A0A7M7K345</accession>
<evidence type="ECO:0000256" key="2">
    <source>
        <dbReference type="ARBA" id="ARBA00022676"/>
    </source>
</evidence>
<evidence type="ECO:0000259" key="8">
    <source>
        <dbReference type="Pfam" id="PF12038"/>
    </source>
</evidence>
<dbReference type="Pfam" id="PF00534">
    <property type="entry name" value="Glycos_transf_1"/>
    <property type="match status" value="1"/>
</dbReference>
<evidence type="ECO:0000259" key="7">
    <source>
        <dbReference type="Pfam" id="PF00534"/>
    </source>
</evidence>
<evidence type="ECO:0000313" key="9">
    <source>
        <dbReference type="EnsemblMetazoa" id="XP_022660624"/>
    </source>
</evidence>
<evidence type="ECO:0000256" key="4">
    <source>
        <dbReference type="ARBA" id="ARBA00044517"/>
    </source>
</evidence>
<evidence type="ECO:0000256" key="1">
    <source>
        <dbReference type="ARBA" id="ARBA00009481"/>
    </source>
</evidence>
<evidence type="ECO:0000256" key="5">
    <source>
        <dbReference type="ARBA" id="ARBA00044539"/>
    </source>
</evidence>
<dbReference type="Gene3D" id="3.40.50.2000">
    <property type="entry name" value="Glycogen Phosphorylase B"/>
    <property type="match status" value="1"/>
</dbReference>